<accession>A0AAP0M5W2</accession>
<organism evidence="1 2">
    <name type="scientific">Citrus x changshan-huyou</name>
    <dbReference type="NCBI Taxonomy" id="2935761"/>
    <lineage>
        <taxon>Eukaryota</taxon>
        <taxon>Viridiplantae</taxon>
        <taxon>Streptophyta</taxon>
        <taxon>Embryophyta</taxon>
        <taxon>Tracheophyta</taxon>
        <taxon>Spermatophyta</taxon>
        <taxon>Magnoliopsida</taxon>
        <taxon>eudicotyledons</taxon>
        <taxon>Gunneridae</taxon>
        <taxon>Pentapetalae</taxon>
        <taxon>rosids</taxon>
        <taxon>malvids</taxon>
        <taxon>Sapindales</taxon>
        <taxon>Rutaceae</taxon>
        <taxon>Aurantioideae</taxon>
        <taxon>Citrus</taxon>
    </lineage>
</organism>
<evidence type="ECO:0000313" key="2">
    <source>
        <dbReference type="Proteomes" id="UP001428341"/>
    </source>
</evidence>
<proteinExistence type="predicted"/>
<dbReference type="AlphaFoldDB" id="A0AAP0M5W2"/>
<comment type="caution">
    <text evidence="1">The sequence shown here is derived from an EMBL/GenBank/DDBJ whole genome shotgun (WGS) entry which is preliminary data.</text>
</comment>
<evidence type="ECO:0000313" key="1">
    <source>
        <dbReference type="EMBL" id="KAK9198632.1"/>
    </source>
</evidence>
<dbReference type="Proteomes" id="UP001428341">
    <property type="component" value="Unassembled WGS sequence"/>
</dbReference>
<keyword evidence="2" id="KW-1185">Reference proteome</keyword>
<name>A0AAP0M5W2_9ROSI</name>
<reference evidence="1 2" key="1">
    <citation type="submission" date="2024-05" db="EMBL/GenBank/DDBJ databases">
        <title>Haplotype-resolved chromosome-level genome assembly of Huyou (Citrus changshanensis).</title>
        <authorList>
            <person name="Miao C."/>
            <person name="Chen W."/>
            <person name="Wu Y."/>
            <person name="Wang L."/>
            <person name="Zhao S."/>
            <person name="Grierson D."/>
            <person name="Xu C."/>
            <person name="Chen K."/>
        </authorList>
    </citation>
    <scope>NUCLEOTIDE SEQUENCE [LARGE SCALE GENOMIC DNA]</scope>
    <source>
        <strain evidence="1">01-14</strain>
        <tissue evidence="1">Leaf</tissue>
    </source>
</reference>
<gene>
    <name evidence="1" type="ORF">WN944_013818</name>
</gene>
<protein>
    <submittedName>
        <fullName evidence="1">Uncharacterized protein</fullName>
    </submittedName>
</protein>
<sequence length="82" mass="9614">MWKSKFKEEYDPRASRAKANHYYTSSNDDGDEFYATGENKKNEANQIEGESADFETHNKVNNRLNKIQNEADEIRTVIYSNF</sequence>
<dbReference type="EMBL" id="JBCGBO010000005">
    <property type="protein sequence ID" value="KAK9198632.1"/>
    <property type="molecule type" value="Genomic_DNA"/>
</dbReference>